<keyword evidence="3" id="KW-0326">Glycosidase</keyword>
<evidence type="ECO:0000256" key="2">
    <source>
        <dbReference type="ARBA" id="ARBA00022801"/>
    </source>
</evidence>
<dbReference type="GO" id="GO:0004556">
    <property type="term" value="F:alpha-amylase activity"/>
    <property type="evidence" value="ECO:0007669"/>
    <property type="project" value="TreeGrafter"/>
</dbReference>
<dbReference type="InterPro" id="IPR017853">
    <property type="entry name" value="GH"/>
</dbReference>
<keyword evidence="2 5" id="KW-0378">Hydrolase</keyword>
<accession>A0AAX3NDX3</accession>
<gene>
    <name evidence="5" type="ORF">PWF74_03405</name>
</gene>
<dbReference type="RefSeq" id="WP_270252778.1">
    <property type="nucleotide sequence ID" value="NZ_CP099987.1"/>
</dbReference>
<dbReference type="Proteomes" id="UP001217324">
    <property type="component" value="Chromosome"/>
</dbReference>
<comment type="similarity">
    <text evidence="1">Belongs to the glycosyl hydrolase 13 family.</text>
</comment>
<dbReference type="InterPro" id="IPR006047">
    <property type="entry name" value="GH13_cat_dom"/>
</dbReference>
<dbReference type="Pfam" id="PF00128">
    <property type="entry name" value="Alpha-amylase"/>
    <property type="match status" value="1"/>
</dbReference>
<name>A0AAX3NDX3_9LACT</name>
<dbReference type="InterPro" id="IPR045857">
    <property type="entry name" value="O16G_dom_2"/>
</dbReference>
<evidence type="ECO:0000313" key="5">
    <source>
        <dbReference type="EMBL" id="WEA14565.1"/>
    </source>
</evidence>
<dbReference type="PANTHER" id="PTHR10357:SF179">
    <property type="entry name" value="NEUTRAL AND BASIC AMINO ACID TRANSPORT PROTEIN RBAT"/>
    <property type="match status" value="1"/>
</dbReference>
<proteinExistence type="inferred from homology"/>
<dbReference type="SUPFAM" id="SSF51445">
    <property type="entry name" value="(Trans)glycosidases"/>
    <property type="match status" value="1"/>
</dbReference>
<dbReference type="EMBL" id="CP118627">
    <property type="protein sequence ID" value="WEA14565.1"/>
    <property type="molecule type" value="Genomic_DNA"/>
</dbReference>
<evidence type="ECO:0000256" key="3">
    <source>
        <dbReference type="ARBA" id="ARBA00023295"/>
    </source>
</evidence>
<dbReference type="GO" id="GO:0009313">
    <property type="term" value="P:oligosaccharide catabolic process"/>
    <property type="evidence" value="ECO:0007669"/>
    <property type="project" value="TreeGrafter"/>
</dbReference>
<dbReference type="SMART" id="SM00642">
    <property type="entry name" value="Aamy"/>
    <property type="match status" value="1"/>
</dbReference>
<dbReference type="PANTHER" id="PTHR10357">
    <property type="entry name" value="ALPHA-AMYLASE FAMILY MEMBER"/>
    <property type="match status" value="1"/>
</dbReference>
<organism evidence="5 6">
    <name type="scientific">Lactococcus garvieae</name>
    <dbReference type="NCBI Taxonomy" id="1363"/>
    <lineage>
        <taxon>Bacteria</taxon>
        <taxon>Bacillati</taxon>
        <taxon>Bacillota</taxon>
        <taxon>Bacilli</taxon>
        <taxon>Lactobacillales</taxon>
        <taxon>Streptococcaceae</taxon>
        <taxon>Lactococcus</taxon>
    </lineage>
</organism>
<protein>
    <submittedName>
        <fullName evidence="5">Alpha-amylase family glycosyl hydrolase</fullName>
    </submittedName>
</protein>
<feature type="domain" description="Glycosyl hydrolase family 13 catalytic" evidence="4">
    <location>
        <begin position="10"/>
        <end position="395"/>
    </location>
</feature>
<evidence type="ECO:0000256" key="1">
    <source>
        <dbReference type="ARBA" id="ARBA00008061"/>
    </source>
</evidence>
<sequence length="495" mass="57408">MWWKNAVFYEIYIASFSDSNGDGRGDLQGIIDKIPYLKNLGIDGIWLTPSYPSPKIDNGYDISDYCAISPEYGTLEDFEQLIKIAHDNGIKIIADLVINHTSTEHPWFKEAKRDKNSSKRDWYIWKSEPNNWESFFGGSAWEYDEKSQEYYYHSFAKEQADLNWTNSEVKKAMFDVIDFWIDKGLDGFRLDVINNLSTSPMMTDNPKDDEGQQIHLHDVNQKGVIPFLKELKAYLNSYDKALFTVGEISSDDLSIIEKYASSELLDVTFNFNFGSQEKFDEKAIFSELKQMLETYSDGRQATYFFNSHDMSRSWNRLANADLIRYLQLATLVLLNDGVSFLFQGEELGLGDFIPASLKEVRDVQAINKYYEARKSGENNQKSLELAQSVNRDKSRGMMPWEEANLEYWIGFSKKNSQEKEIFRFYQTLIKLRRSYIPGDTKMFDLKLEGELLSYKVGDLAIELNFKCDEERSHICRDSETLISQTGIYIGKRKNV</sequence>
<dbReference type="Gene3D" id="3.90.400.10">
    <property type="entry name" value="Oligo-1,6-glucosidase, Domain 2"/>
    <property type="match status" value="1"/>
</dbReference>
<evidence type="ECO:0000259" key="4">
    <source>
        <dbReference type="SMART" id="SM00642"/>
    </source>
</evidence>
<dbReference type="Gene3D" id="3.20.20.80">
    <property type="entry name" value="Glycosidases"/>
    <property type="match status" value="1"/>
</dbReference>
<evidence type="ECO:0000313" key="6">
    <source>
        <dbReference type="Proteomes" id="UP001217324"/>
    </source>
</evidence>
<dbReference type="FunFam" id="3.90.400.10:FF:000002">
    <property type="entry name" value="Sucrose isomerase"/>
    <property type="match status" value="1"/>
</dbReference>
<dbReference type="AlphaFoldDB" id="A0AAX3NDX3"/>
<reference evidence="5" key="1">
    <citation type="submission" date="2023-02" db="EMBL/GenBank/DDBJ databases">
        <title>Comparative genomics and fermentation flavor characterization of five lactic acid bacteria reveal flavor biosynthesis metabolic pathways in fermented muskmelon puree.</title>
        <authorList>
            <person name="Yuan L."/>
            <person name="Li M."/>
            <person name="Xu X."/>
            <person name="Lao F."/>
            <person name="Wu J."/>
        </authorList>
    </citation>
    <scope>NUCLEOTIDE SEQUENCE</scope>
    <source>
        <strain evidence="5">Pa-2</strain>
    </source>
</reference>